<dbReference type="InterPro" id="IPR011604">
    <property type="entry name" value="PDDEXK-like_dom_sf"/>
</dbReference>
<dbReference type="GO" id="GO:0004386">
    <property type="term" value="F:helicase activity"/>
    <property type="evidence" value="ECO:0007669"/>
    <property type="project" value="UniProtKB-KW"/>
</dbReference>
<dbReference type="RefSeq" id="WP_243137391.1">
    <property type="nucleotide sequence ID" value="NZ_CP045875.1"/>
</dbReference>
<organism evidence="9 10">
    <name type="scientific">Heliorestis convoluta</name>
    <dbReference type="NCBI Taxonomy" id="356322"/>
    <lineage>
        <taxon>Bacteria</taxon>
        <taxon>Bacillati</taxon>
        <taxon>Bacillota</taxon>
        <taxon>Clostridia</taxon>
        <taxon>Eubacteriales</taxon>
        <taxon>Heliobacteriaceae</taxon>
        <taxon>Heliorestis</taxon>
    </lineage>
</organism>
<dbReference type="AlphaFoldDB" id="A0A5Q2N306"/>
<evidence type="ECO:0000256" key="2">
    <source>
        <dbReference type="ARBA" id="ARBA00022763"/>
    </source>
</evidence>
<dbReference type="InterPro" id="IPR038726">
    <property type="entry name" value="PDDEXK_AddAB-type"/>
</dbReference>
<evidence type="ECO:0000259" key="8">
    <source>
        <dbReference type="Pfam" id="PF12705"/>
    </source>
</evidence>
<evidence type="ECO:0000256" key="4">
    <source>
        <dbReference type="ARBA" id="ARBA00022806"/>
    </source>
</evidence>
<dbReference type="GO" id="GO:0003677">
    <property type="term" value="F:DNA binding"/>
    <property type="evidence" value="ECO:0007669"/>
    <property type="project" value="UniProtKB-KW"/>
</dbReference>
<keyword evidence="3" id="KW-0378">Hydrolase</keyword>
<name>A0A5Q2N306_9FIRM</name>
<dbReference type="Pfam" id="PF12705">
    <property type="entry name" value="PDDEXK_1"/>
    <property type="match status" value="1"/>
</dbReference>
<dbReference type="Proteomes" id="UP000366051">
    <property type="component" value="Chromosome"/>
</dbReference>
<evidence type="ECO:0000256" key="5">
    <source>
        <dbReference type="ARBA" id="ARBA00022840"/>
    </source>
</evidence>
<dbReference type="EMBL" id="CP045875">
    <property type="protein sequence ID" value="QGG47672.1"/>
    <property type="molecule type" value="Genomic_DNA"/>
</dbReference>
<sequence>MVSISSLINRKGAKELRDEVLSHREDRGTELTTAILEHFDNINSFDVVTDRVIEEIILQDELSGLQKDSERIFPKGITSFSPSSAYKCERELYFKAKRYAKIQEDRFPYQRRWARNGTAVHGATQKDLLYAEKYLDKPLFKVARTKKENRPAWEKNIRTGKQFTHQDQSFQLYGMMDGVLIYQKDNSKIGFEFKTKSTTLGAIGNYRMKELQPDHKEQCVAYSLLFGVTEFLVVYESLAKDGWTKGIDAKPDMRAFYLAVTKEEQQRLLDKFATVAAMIDNDEIPPADESKCFFCPYKPYCQALEGEVAA</sequence>
<gene>
    <name evidence="9" type="ORF">FTV88_1572</name>
</gene>
<dbReference type="GO" id="GO:0016787">
    <property type="term" value="F:hydrolase activity"/>
    <property type="evidence" value="ECO:0007669"/>
    <property type="project" value="UniProtKB-KW"/>
</dbReference>
<reference evidence="10" key="1">
    <citation type="submission" date="2019-11" db="EMBL/GenBank/DDBJ databases">
        <title>Genome sequence of Heliorestis convoluta strain HH, an alkaliphilic and minimalistic phototrophic bacterium from a soda lake in Egypt.</title>
        <authorList>
            <person name="Dewey E.D."/>
            <person name="Stokes L.M."/>
            <person name="Burchell B.M."/>
            <person name="Shaffer K.N."/>
            <person name="Huntington A.M."/>
            <person name="Baker J.M."/>
            <person name="Nadendla S."/>
            <person name="Giglio M.G."/>
            <person name="Touchman J.W."/>
            <person name="Blankenship R.E."/>
            <person name="Madigan M.T."/>
            <person name="Sattley W.M."/>
        </authorList>
    </citation>
    <scope>NUCLEOTIDE SEQUENCE [LARGE SCALE GENOMIC DNA]</scope>
    <source>
        <strain evidence="10">HH</strain>
    </source>
</reference>
<accession>A0A5Q2N306</accession>
<protein>
    <recommendedName>
        <fullName evidence="8">PD-(D/E)XK endonuclease-like domain-containing protein</fullName>
    </recommendedName>
</protein>
<evidence type="ECO:0000256" key="7">
    <source>
        <dbReference type="ARBA" id="ARBA00023204"/>
    </source>
</evidence>
<dbReference type="GO" id="GO:0006281">
    <property type="term" value="P:DNA repair"/>
    <property type="evidence" value="ECO:0007669"/>
    <property type="project" value="UniProtKB-KW"/>
</dbReference>
<feature type="domain" description="PD-(D/E)XK endonuclease-like" evidence="8">
    <location>
        <begin position="111"/>
        <end position="302"/>
    </location>
</feature>
<keyword evidence="5" id="KW-0067">ATP-binding</keyword>
<keyword evidence="1" id="KW-0547">Nucleotide-binding</keyword>
<evidence type="ECO:0000313" key="9">
    <source>
        <dbReference type="EMBL" id="QGG47672.1"/>
    </source>
</evidence>
<evidence type="ECO:0000256" key="6">
    <source>
        <dbReference type="ARBA" id="ARBA00023125"/>
    </source>
</evidence>
<evidence type="ECO:0000256" key="3">
    <source>
        <dbReference type="ARBA" id="ARBA00022801"/>
    </source>
</evidence>
<evidence type="ECO:0000256" key="1">
    <source>
        <dbReference type="ARBA" id="ARBA00022741"/>
    </source>
</evidence>
<evidence type="ECO:0000313" key="10">
    <source>
        <dbReference type="Proteomes" id="UP000366051"/>
    </source>
</evidence>
<dbReference type="Gene3D" id="3.90.320.10">
    <property type="match status" value="1"/>
</dbReference>
<proteinExistence type="predicted"/>
<keyword evidence="6" id="KW-0238">DNA-binding</keyword>
<keyword evidence="4" id="KW-0347">Helicase</keyword>
<keyword evidence="7" id="KW-0234">DNA repair</keyword>
<keyword evidence="10" id="KW-1185">Reference proteome</keyword>
<keyword evidence="2" id="KW-0227">DNA damage</keyword>
<dbReference type="KEGG" id="hcv:FTV88_1572"/>
<dbReference type="GO" id="GO:0005524">
    <property type="term" value="F:ATP binding"/>
    <property type="evidence" value="ECO:0007669"/>
    <property type="project" value="UniProtKB-KW"/>
</dbReference>